<dbReference type="OrthoDB" id="9805416at2"/>
<name>K0J2E5_AMPXN</name>
<reference evidence="7 8" key="1">
    <citation type="submission" date="2011-01" db="EMBL/GenBank/DDBJ databases">
        <title>Whole genome sequence of Amphibacillus xylinus NBRC 15112.</title>
        <authorList>
            <person name="Nakazawa H."/>
            <person name="Katano Y."/>
            <person name="Nakamura S."/>
            <person name="Sasagawa M."/>
            <person name="Fukada J."/>
            <person name="Arai T."/>
            <person name="Sasakura N."/>
            <person name="Mochizuki D."/>
            <person name="Hosoyama A."/>
            <person name="Harada K."/>
            <person name="Horikawa H."/>
            <person name="Kato Y."/>
            <person name="Harada T."/>
            <person name="Sasaki K."/>
            <person name="Sekiguchi M."/>
            <person name="Hodoyama M."/>
            <person name="Nishiko R."/>
            <person name="Narita H."/>
            <person name="Hanamaki A."/>
            <person name="Hata C."/>
            <person name="Konno Y."/>
            <person name="Niimura Y."/>
            <person name="Yamazaki S."/>
            <person name="Fujita N."/>
        </authorList>
    </citation>
    <scope>NUCLEOTIDE SEQUENCE [LARGE SCALE GENOMIC DNA]</scope>
    <source>
        <strain evidence="8">ATCC 51415 / DSM 6626 / JCM 7361 / LMG 17667 / NBRC 15112 / Ep01</strain>
    </source>
</reference>
<evidence type="ECO:0000256" key="4">
    <source>
        <dbReference type="RuleBase" id="RU003719"/>
    </source>
</evidence>
<evidence type="ECO:0000256" key="2">
    <source>
        <dbReference type="ARBA" id="ARBA00023002"/>
    </source>
</evidence>
<accession>K0J2E5</accession>
<feature type="domain" description="D-isomer specific 2-hydroxyacid dehydrogenase NAD-binding" evidence="6">
    <location>
        <begin position="111"/>
        <end position="287"/>
    </location>
</feature>
<dbReference type="InterPro" id="IPR036291">
    <property type="entry name" value="NAD(P)-bd_dom_sf"/>
</dbReference>
<dbReference type="AlphaFoldDB" id="K0J2E5"/>
<dbReference type="Proteomes" id="UP000006294">
    <property type="component" value="Chromosome"/>
</dbReference>
<gene>
    <name evidence="7" type="ordered locus">AXY_05190</name>
</gene>
<dbReference type="PROSITE" id="PS00670">
    <property type="entry name" value="D_2_HYDROXYACID_DH_2"/>
    <property type="match status" value="1"/>
</dbReference>
<dbReference type="InterPro" id="IPR006140">
    <property type="entry name" value="D-isomer_DH_NAD-bd"/>
</dbReference>
<dbReference type="SUPFAM" id="SSF52283">
    <property type="entry name" value="Formate/glycerate dehydrogenase catalytic domain-like"/>
    <property type="match status" value="1"/>
</dbReference>
<evidence type="ECO:0000313" key="8">
    <source>
        <dbReference type="Proteomes" id="UP000006294"/>
    </source>
</evidence>
<evidence type="ECO:0000259" key="5">
    <source>
        <dbReference type="Pfam" id="PF00389"/>
    </source>
</evidence>
<dbReference type="SUPFAM" id="SSF51735">
    <property type="entry name" value="NAD(P)-binding Rossmann-fold domains"/>
    <property type="match status" value="1"/>
</dbReference>
<keyword evidence="8" id="KW-1185">Reference proteome</keyword>
<evidence type="ECO:0000256" key="1">
    <source>
        <dbReference type="ARBA" id="ARBA00005854"/>
    </source>
</evidence>
<comment type="similarity">
    <text evidence="1 4">Belongs to the D-isomer specific 2-hydroxyacid dehydrogenase family.</text>
</comment>
<dbReference type="Gene3D" id="3.40.50.720">
    <property type="entry name" value="NAD(P)-binding Rossmann-like Domain"/>
    <property type="match status" value="2"/>
</dbReference>
<dbReference type="Pfam" id="PF00389">
    <property type="entry name" value="2-Hacid_dh"/>
    <property type="match status" value="1"/>
</dbReference>
<dbReference type="eggNOG" id="COG1052">
    <property type="taxonomic scope" value="Bacteria"/>
</dbReference>
<dbReference type="HOGENOM" id="CLU_019796_1_3_9"/>
<evidence type="ECO:0000256" key="3">
    <source>
        <dbReference type="ARBA" id="ARBA00023027"/>
    </source>
</evidence>
<dbReference type="InterPro" id="IPR006139">
    <property type="entry name" value="D-isomer_2_OHA_DH_cat_dom"/>
</dbReference>
<dbReference type="STRING" id="698758.AXY_05190"/>
<sequence length="319" mass="35328">MNKIAFLNSSSIDFDSQLDFSPLMKLGEFSSYNVTSEQEILEKVIDQNIVITKELPLPKHLIEQFPPSVKLICEAGTGYNNIDLPAAKEKGILVCNVPGYSTEAVAQLAITFILNLNSSIIQQQRMIERDNFSNFTQNLQVPHFEIQNKTLGLIGTGAIGNQVMSIARALGMDVLTYSRTPKNFDDPRIKSVSLDELLSQSDFVSIHCPLTAETKHLIDMDKLKLMKPTAFIINTARGAIIKEVDLIEALEKGIIAGAGLDVQDPEPPQLDNPLFAMDNVILTPHIGWKTLESRQRLVQISAENIQAFLTNQPVNIVNS</sequence>
<dbReference type="RefSeq" id="WP_015009256.1">
    <property type="nucleotide sequence ID" value="NC_018704.1"/>
</dbReference>
<feature type="domain" description="D-isomer specific 2-hydroxyacid dehydrogenase catalytic" evidence="5">
    <location>
        <begin position="28"/>
        <end position="317"/>
    </location>
</feature>
<keyword evidence="2 4" id="KW-0560">Oxidoreductase</keyword>
<dbReference type="EMBL" id="AP012050">
    <property type="protein sequence ID" value="BAM46651.1"/>
    <property type="molecule type" value="Genomic_DNA"/>
</dbReference>
<dbReference type="InterPro" id="IPR050418">
    <property type="entry name" value="D-iso_2-hydroxyacid_DH_PdxB"/>
</dbReference>
<dbReference type="PANTHER" id="PTHR43761">
    <property type="entry name" value="D-ISOMER SPECIFIC 2-HYDROXYACID DEHYDROGENASE FAMILY PROTEIN (AFU_ORTHOLOGUE AFUA_1G13630)"/>
    <property type="match status" value="1"/>
</dbReference>
<dbReference type="GO" id="GO:0051287">
    <property type="term" value="F:NAD binding"/>
    <property type="evidence" value="ECO:0007669"/>
    <property type="project" value="InterPro"/>
</dbReference>
<dbReference type="InterPro" id="IPR029753">
    <property type="entry name" value="D-isomer_DH_CS"/>
</dbReference>
<dbReference type="PATRIC" id="fig|698758.3.peg.517"/>
<dbReference type="KEGG" id="axl:AXY_05190"/>
<dbReference type="PANTHER" id="PTHR43761:SF1">
    <property type="entry name" value="D-ISOMER SPECIFIC 2-HYDROXYACID DEHYDROGENASE CATALYTIC DOMAIN-CONTAINING PROTEIN-RELATED"/>
    <property type="match status" value="1"/>
</dbReference>
<protein>
    <submittedName>
        <fullName evidence="7">Oxidoreductase</fullName>
    </submittedName>
</protein>
<dbReference type="Pfam" id="PF02826">
    <property type="entry name" value="2-Hacid_dh_C"/>
    <property type="match status" value="1"/>
</dbReference>
<proteinExistence type="inferred from homology"/>
<evidence type="ECO:0000313" key="7">
    <source>
        <dbReference type="EMBL" id="BAM46651.1"/>
    </source>
</evidence>
<dbReference type="GO" id="GO:0016616">
    <property type="term" value="F:oxidoreductase activity, acting on the CH-OH group of donors, NAD or NADP as acceptor"/>
    <property type="evidence" value="ECO:0007669"/>
    <property type="project" value="InterPro"/>
</dbReference>
<keyword evidence="3" id="KW-0520">NAD</keyword>
<dbReference type="FunFam" id="3.40.50.720:FF:000203">
    <property type="entry name" value="D-3-phosphoglycerate dehydrogenase (SerA)"/>
    <property type="match status" value="1"/>
</dbReference>
<organism evidence="7 8">
    <name type="scientific">Amphibacillus xylanus (strain ATCC 51415 / DSM 6626 / JCM 7361 / LMG 17667 / NBRC 15112 / Ep01)</name>
    <dbReference type="NCBI Taxonomy" id="698758"/>
    <lineage>
        <taxon>Bacteria</taxon>
        <taxon>Bacillati</taxon>
        <taxon>Bacillota</taxon>
        <taxon>Bacilli</taxon>
        <taxon>Bacillales</taxon>
        <taxon>Bacillaceae</taxon>
        <taxon>Amphibacillus</taxon>
    </lineage>
</organism>
<evidence type="ECO:0000259" key="6">
    <source>
        <dbReference type="Pfam" id="PF02826"/>
    </source>
</evidence>